<proteinExistence type="predicted"/>
<dbReference type="PANTHER" id="PTHR45913:SF19">
    <property type="entry name" value="LOW QUALITY PROTEIN: ZINC FINGER BED DOMAIN-CONTAINING PROTEIN 5-LIKE"/>
    <property type="match status" value="1"/>
</dbReference>
<accession>A0AA88IH37</accession>
<reference evidence="1" key="1">
    <citation type="submission" date="2023-07" db="EMBL/GenBank/DDBJ databases">
        <title>Chromosome-level genome assembly of Artemia franciscana.</title>
        <authorList>
            <person name="Jo E."/>
        </authorList>
    </citation>
    <scope>NUCLEOTIDE SEQUENCE</scope>
    <source>
        <tissue evidence="1">Whole body</tissue>
    </source>
</reference>
<keyword evidence="2" id="KW-1185">Reference proteome</keyword>
<evidence type="ECO:0000313" key="1">
    <source>
        <dbReference type="EMBL" id="KAK2726726.1"/>
    </source>
</evidence>
<evidence type="ECO:0000313" key="2">
    <source>
        <dbReference type="Proteomes" id="UP001187531"/>
    </source>
</evidence>
<dbReference type="AlphaFoldDB" id="A0AA88IH37"/>
<comment type="caution">
    <text evidence="1">The sequence shown here is derived from an EMBL/GenBank/DDBJ whole genome shotgun (WGS) entry which is preliminary data.</text>
</comment>
<dbReference type="PANTHER" id="PTHR45913">
    <property type="entry name" value="EPM2A-INTERACTING PROTEIN 1"/>
    <property type="match status" value="1"/>
</dbReference>
<gene>
    <name evidence="1" type="ORF">QYM36_007531</name>
</gene>
<dbReference type="Proteomes" id="UP001187531">
    <property type="component" value="Unassembled WGS sequence"/>
</dbReference>
<protein>
    <recommendedName>
        <fullName evidence="3">SCAN domain-containing protein 3</fullName>
    </recommendedName>
</protein>
<evidence type="ECO:0008006" key="3">
    <source>
        <dbReference type="Google" id="ProtNLM"/>
    </source>
</evidence>
<dbReference type="EMBL" id="JAVRJZ010000001">
    <property type="protein sequence ID" value="KAK2726726.1"/>
    <property type="molecule type" value="Genomic_DNA"/>
</dbReference>
<name>A0AA88IH37_ARTSF</name>
<organism evidence="1 2">
    <name type="scientific">Artemia franciscana</name>
    <name type="common">Brine shrimp</name>
    <name type="synonym">Artemia sanfranciscana</name>
    <dbReference type="NCBI Taxonomy" id="6661"/>
    <lineage>
        <taxon>Eukaryota</taxon>
        <taxon>Metazoa</taxon>
        <taxon>Ecdysozoa</taxon>
        <taxon>Arthropoda</taxon>
        <taxon>Crustacea</taxon>
        <taxon>Branchiopoda</taxon>
        <taxon>Anostraca</taxon>
        <taxon>Artemiidae</taxon>
        <taxon>Artemia</taxon>
    </lineage>
</organism>
<sequence length="169" mass="19355">MTIKCSQGGSDESNHKTFRLIFKTENSIFTVIYIILNHFSDLLGMDIPIWVSIPFEVNVAHIESSLQEPLIELQSDEIMCAKFKDGKYNIWKTNDVATKYPLLWDKAQFYVIAFPTSYFVEAGFSRVSQISSKARNRLDIVKRGDKLSLTSIEPNIKKLVEKHQPQGSH</sequence>